<dbReference type="PANTHER" id="PTHR37265">
    <property type="entry name" value="OS01G0195300 PROTEIN"/>
    <property type="match status" value="1"/>
</dbReference>
<proteinExistence type="predicted"/>
<name>A0AAD6NVG7_9ROSI</name>
<gene>
    <name evidence="1" type="ORF">OIU84_010083</name>
</gene>
<dbReference type="PANTHER" id="PTHR37265:SF8">
    <property type="match status" value="1"/>
</dbReference>
<dbReference type="AlphaFoldDB" id="A0AAD6NVG7"/>
<evidence type="ECO:0000313" key="1">
    <source>
        <dbReference type="EMBL" id="KAJ6406495.1"/>
    </source>
</evidence>
<keyword evidence="2" id="KW-1185">Reference proteome</keyword>
<accession>A0AAD6NVG7</accession>
<sequence>MALSFQNLRESQALYTLLSTDTHTTSDPLSPNMEEESLILPGSDVTDEYLTDFDLDGDLSPGFPIKEEMIEEVMRDLYKEITCTKSATLDNVPSPLFVDNGKSESCGASVSDSSSTVMAGVEFVGVAGKLAGSDSGFPGKGLSEERRGFDFGEGYLAERMMIDGRDGAELGDDQWLDRVLMGWGPVEVEGWT</sequence>
<dbReference type="Proteomes" id="UP001162972">
    <property type="component" value="Chromosome 6"/>
</dbReference>
<dbReference type="EMBL" id="JAPFFJ010000016">
    <property type="protein sequence ID" value="KAJ6406495.1"/>
    <property type="molecule type" value="Genomic_DNA"/>
</dbReference>
<evidence type="ECO:0000313" key="2">
    <source>
        <dbReference type="Proteomes" id="UP001162972"/>
    </source>
</evidence>
<comment type="caution">
    <text evidence="1">The sequence shown here is derived from an EMBL/GenBank/DDBJ whole genome shotgun (WGS) entry which is preliminary data.</text>
</comment>
<organism evidence="1 2">
    <name type="scientific">Salix udensis</name>
    <dbReference type="NCBI Taxonomy" id="889485"/>
    <lineage>
        <taxon>Eukaryota</taxon>
        <taxon>Viridiplantae</taxon>
        <taxon>Streptophyta</taxon>
        <taxon>Embryophyta</taxon>
        <taxon>Tracheophyta</taxon>
        <taxon>Spermatophyta</taxon>
        <taxon>Magnoliopsida</taxon>
        <taxon>eudicotyledons</taxon>
        <taxon>Gunneridae</taxon>
        <taxon>Pentapetalae</taxon>
        <taxon>rosids</taxon>
        <taxon>fabids</taxon>
        <taxon>Malpighiales</taxon>
        <taxon>Salicaceae</taxon>
        <taxon>Saliceae</taxon>
        <taxon>Salix</taxon>
    </lineage>
</organism>
<protein>
    <submittedName>
        <fullName evidence="1">Uncharacterized protein</fullName>
    </submittedName>
</protein>
<reference evidence="1 2" key="1">
    <citation type="journal article" date="2023" name="Int. J. Mol. Sci.">
        <title>De Novo Assembly and Annotation of 11 Diverse Shrub Willow (Salix) Genomes Reveals Novel Gene Organization in Sex-Linked Regions.</title>
        <authorList>
            <person name="Hyden B."/>
            <person name="Feng K."/>
            <person name="Yates T.B."/>
            <person name="Jawdy S."/>
            <person name="Cereghino C."/>
            <person name="Smart L.B."/>
            <person name="Muchero W."/>
        </authorList>
    </citation>
    <scope>NUCLEOTIDE SEQUENCE [LARGE SCALE GENOMIC DNA]</scope>
    <source>
        <tissue evidence="1">Shoot tip</tissue>
    </source>
</reference>